<feature type="transmembrane region" description="Helical" evidence="6">
    <location>
        <begin position="20"/>
        <end position="41"/>
    </location>
</feature>
<dbReference type="Pfam" id="PF13440">
    <property type="entry name" value="Polysacc_synt_3"/>
    <property type="match status" value="1"/>
</dbReference>
<evidence type="ECO:0008006" key="9">
    <source>
        <dbReference type="Google" id="ProtNLM"/>
    </source>
</evidence>
<dbReference type="GO" id="GO:0005886">
    <property type="term" value="C:plasma membrane"/>
    <property type="evidence" value="ECO:0007669"/>
    <property type="project" value="UniProtKB-SubCell"/>
</dbReference>
<feature type="transmembrane region" description="Helical" evidence="6">
    <location>
        <begin position="361"/>
        <end position="381"/>
    </location>
</feature>
<keyword evidence="4 6" id="KW-1133">Transmembrane helix</keyword>
<keyword evidence="8" id="KW-1185">Reference proteome</keyword>
<feature type="transmembrane region" description="Helical" evidence="6">
    <location>
        <begin position="387"/>
        <end position="411"/>
    </location>
</feature>
<feature type="transmembrane region" description="Helical" evidence="6">
    <location>
        <begin position="179"/>
        <end position="201"/>
    </location>
</feature>
<keyword evidence="2" id="KW-1003">Cell membrane</keyword>
<dbReference type="AlphaFoldDB" id="A0A512E1H3"/>
<evidence type="ECO:0000313" key="7">
    <source>
        <dbReference type="EMBL" id="GEO42568.1"/>
    </source>
</evidence>
<evidence type="ECO:0000256" key="4">
    <source>
        <dbReference type="ARBA" id="ARBA00022989"/>
    </source>
</evidence>
<comment type="subcellular location">
    <subcellularLocation>
        <location evidence="1">Cell membrane</location>
        <topology evidence="1">Multi-pass membrane protein</topology>
    </subcellularLocation>
</comment>
<evidence type="ECO:0000256" key="2">
    <source>
        <dbReference type="ARBA" id="ARBA00022475"/>
    </source>
</evidence>
<comment type="caution">
    <text evidence="7">The sequence shown here is derived from an EMBL/GenBank/DDBJ whole genome shotgun (WGS) entry which is preliminary data.</text>
</comment>
<dbReference type="PANTHER" id="PTHR30250:SF11">
    <property type="entry name" value="O-ANTIGEN TRANSPORTER-RELATED"/>
    <property type="match status" value="1"/>
</dbReference>
<reference evidence="7 8" key="1">
    <citation type="submission" date="2019-07" db="EMBL/GenBank/DDBJ databases">
        <title>Whole genome shotgun sequence of Skermanella aerolata NBRC 106429.</title>
        <authorList>
            <person name="Hosoyama A."/>
            <person name="Uohara A."/>
            <person name="Ohji S."/>
            <person name="Ichikawa N."/>
        </authorList>
    </citation>
    <scope>NUCLEOTIDE SEQUENCE [LARGE SCALE GENOMIC DNA]</scope>
    <source>
        <strain evidence="7 8">NBRC 106429</strain>
    </source>
</reference>
<organism evidence="7 8">
    <name type="scientific">Skermanella aerolata</name>
    <dbReference type="NCBI Taxonomy" id="393310"/>
    <lineage>
        <taxon>Bacteria</taxon>
        <taxon>Pseudomonadati</taxon>
        <taxon>Pseudomonadota</taxon>
        <taxon>Alphaproteobacteria</taxon>
        <taxon>Rhodospirillales</taxon>
        <taxon>Azospirillaceae</taxon>
        <taxon>Skermanella</taxon>
    </lineage>
</organism>
<feature type="transmembrane region" description="Helical" evidence="6">
    <location>
        <begin position="298"/>
        <end position="322"/>
    </location>
</feature>
<evidence type="ECO:0000256" key="1">
    <source>
        <dbReference type="ARBA" id="ARBA00004651"/>
    </source>
</evidence>
<sequence length="435" mass="45883">MKAWRFMFSGGTVAAAVQTFGARLIILAMNLATGILTANLLGAEGRGEQGAMAVWPSVLLPILIVGLPMSLVYNSRKSKRFAADYFYGSIGIALVLGTAGGIVAALAMPLILTGYSPDVVLGAQGLVLMLPLTLCNTLVYSVYESRGEFGYINIAMLGQTLATLVLLLVLGLMGELTSVRSAFCYVIPPLCFALVFGIRVIRKMPFSLRRAKVAARRMVGYGLRSYGIDVMGVVSGYVDQIVLVALLAPAELGMYVVAASLARMLHMISGATSQVLFPKVAAQPLDQVMKYVSLSSRVTTTVTGLIALALGLAAPILLPAVYGPDFAAAAYIFPILLAEAVLAGTVKIIGQGLMGAGRPGTITLVQGVGLAAVIPLMALLVPTYGVMGAAGAMLLSTMLRLAFIAASYEILLRRRMPGLLIHRSDVSFLYRRIMG</sequence>
<proteinExistence type="predicted"/>
<dbReference type="PANTHER" id="PTHR30250">
    <property type="entry name" value="PST FAMILY PREDICTED COLANIC ACID TRANSPORTER"/>
    <property type="match status" value="1"/>
</dbReference>
<feature type="transmembrane region" description="Helical" evidence="6">
    <location>
        <begin position="328"/>
        <end position="349"/>
    </location>
</feature>
<feature type="transmembrane region" description="Helical" evidence="6">
    <location>
        <begin position="150"/>
        <end position="173"/>
    </location>
</feature>
<name>A0A512E1H3_9PROT</name>
<protein>
    <recommendedName>
        <fullName evidence="9">Polysaccharide biosynthesis protein C-terminal domain-containing protein</fullName>
    </recommendedName>
</protein>
<keyword evidence="5 6" id="KW-0472">Membrane</keyword>
<dbReference type="EMBL" id="BJYZ01000044">
    <property type="protein sequence ID" value="GEO42568.1"/>
    <property type="molecule type" value="Genomic_DNA"/>
</dbReference>
<dbReference type="RefSeq" id="WP_044435579.1">
    <property type="nucleotide sequence ID" value="NZ_BJYZ01000044.1"/>
</dbReference>
<feature type="transmembrane region" description="Helical" evidence="6">
    <location>
        <begin position="85"/>
        <end position="111"/>
    </location>
</feature>
<evidence type="ECO:0000256" key="3">
    <source>
        <dbReference type="ARBA" id="ARBA00022692"/>
    </source>
</evidence>
<keyword evidence="3 6" id="KW-0812">Transmembrane</keyword>
<accession>A0A512E1H3</accession>
<feature type="transmembrane region" description="Helical" evidence="6">
    <location>
        <begin position="123"/>
        <end position="143"/>
    </location>
</feature>
<dbReference type="OrthoDB" id="8482265at2"/>
<evidence type="ECO:0000256" key="6">
    <source>
        <dbReference type="SAM" id="Phobius"/>
    </source>
</evidence>
<gene>
    <name evidence="7" type="ORF">SAE02_67160</name>
</gene>
<evidence type="ECO:0000313" key="8">
    <source>
        <dbReference type="Proteomes" id="UP000321523"/>
    </source>
</evidence>
<dbReference type="InterPro" id="IPR050833">
    <property type="entry name" value="Poly_Biosynth_Transport"/>
</dbReference>
<evidence type="ECO:0000256" key="5">
    <source>
        <dbReference type="ARBA" id="ARBA00023136"/>
    </source>
</evidence>
<feature type="transmembrane region" description="Helical" evidence="6">
    <location>
        <begin position="53"/>
        <end position="73"/>
    </location>
</feature>
<dbReference type="Proteomes" id="UP000321523">
    <property type="component" value="Unassembled WGS sequence"/>
</dbReference>